<comment type="caution">
    <text evidence="1">The sequence shown here is derived from an EMBL/GenBank/DDBJ whole genome shotgun (WGS) entry which is preliminary data.</text>
</comment>
<dbReference type="Proteomes" id="UP000050471">
    <property type="component" value="Unassembled WGS sequence"/>
</dbReference>
<keyword evidence="2" id="KW-1185">Reference proteome</keyword>
<evidence type="ECO:0000313" key="2">
    <source>
        <dbReference type="Proteomes" id="UP000050471"/>
    </source>
</evidence>
<dbReference type="STRING" id="154981.AKJ29_11435"/>
<name>A0A0P7IX64_9RHOB</name>
<accession>A0A0P7IX64</accession>
<protein>
    <submittedName>
        <fullName evidence="1">Uncharacterized protein</fullName>
    </submittedName>
</protein>
<reference evidence="1 2" key="1">
    <citation type="submission" date="2015-09" db="EMBL/GenBank/DDBJ databases">
        <title>Draft genome sequence of Aliiroseovarius crassostreae CV919-312TSm, the causative agent of Roseovarius Oyster Disease (formerly Juvenile Oyster Disease).</title>
        <authorList>
            <person name="Kessner L."/>
            <person name="Spinard E."/>
            <person name="Nelson D."/>
        </authorList>
    </citation>
    <scope>NUCLEOTIDE SEQUENCE [LARGE SCALE GENOMIC DNA]</scope>
    <source>
        <strain evidence="1 2">CV919-312</strain>
    </source>
</reference>
<gene>
    <name evidence="1" type="ORF">AKJ29_11435</name>
</gene>
<proteinExistence type="predicted"/>
<organism evidence="1 2">
    <name type="scientific">Aliiroseovarius crassostreae</name>
    <dbReference type="NCBI Taxonomy" id="154981"/>
    <lineage>
        <taxon>Bacteria</taxon>
        <taxon>Pseudomonadati</taxon>
        <taxon>Pseudomonadota</taxon>
        <taxon>Alphaproteobacteria</taxon>
        <taxon>Rhodobacterales</taxon>
        <taxon>Paracoccaceae</taxon>
        <taxon>Aliiroseovarius</taxon>
    </lineage>
</organism>
<evidence type="ECO:0000313" key="1">
    <source>
        <dbReference type="EMBL" id="KPN63289.1"/>
    </source>
</evidence>
<dbReference type="OrthoDB" id="154708at2"/>
<sequence length="179" mass="19805">MSPANTGGAIPALTADCQACMGICCVAPSFEKSAEFALSKPALTPCPHLTDRDRCKIYRNLEWHGFSACEKFDCKGAGQYLTQVVYPGKSWRDNPEQKAAMAESYRRLRRVHDLLEIFTLAKSLPLDADQEAARQAALSSLTPEEAWSEESLKRSEADGLFGRLQNVLATFRSAYARKP</sequence>
<dbReference type="RefSeq" id="WP_055189496.1">
    <property type="nucleotide sequence ID" value="NZ_FPBS01000002.1"/>
</dbReference>
<dbReference type="EMBL" id="LKBA01000006">
    <property type="protein sequence ID" value="KPN63289.1"/>
    <property type="molecule type" value="Genomic_DNA"/>
</dbReference>
<dbReference type="AlphaFoldDB" id="A0A0P7IX64"/>